<feature type="region of interest" description="Disordered" evidence="1">
    <location>
        <begin position="47"/>
        <end position="77"/>
    </location>
</feature>
<keyword evidence="5" id="KW-1185">Reference proteome</keyword>
<evidence type="ECO:0000313" key="3">
    <source>
        <dbReference type="EMBL" id="PKI31833.1"/>
    </source>
</evidence>
<name>A0A218XLF6_PUNGR</name>
<dbReference type="Proteomes" id="UP000197138">
    <property type="component" value="Unassembled WGS sequence"/>
</dbReference>
<dbReference type="AlphaFoldDB" id="A0A218XLF6"/>
<reference evidence="3 5" key="3">
    <citation type="submission" date="2017-11" db="EMBL/GenBank/DDBJ databases">
        <title>De-novo sequencing of pomegranate (Punica granatum L.) genome.</title>
        <authorList>
            <person name="Akparov Z."/>
            <person name="Amiraslanov A."/>
            <person name="Hajiyeva S."/>
            <person name="Abbasov M."/>
            <person name="Kaur K."/>
            <person name="Hamwieh A."/>
            <person name="Solovyev V."/>
            <person name="Salamov A."/>
            <person name="Braich B."/>
            <person name="Kosarev P."/>
            <person name="Mahmoud A."/>
            <person name="Hajiyev E."/>
            <person name="Babayeva S."/>
            <person name="Izzatullayeva V."/>
            <person name="Mammadov A."/>
            <person name="Mammadov A."/>
            <person name="Sharifova S."/>
            <person name="Ojaghi J."/>
            <person name="Eynullazada K."/>
            <person name="Bayramov B."/>
            <person name="Abdulazimova A."/>
            <person name="Shahmuradov I."/>
        </authorList>
    </citation>
    <scope>NUCLEOTIDE SEQUENCE [LARGE SCALE GENOMIC DNA]</scope>
    <source>
        <strain evidence="3">AG2017</strain>
        <strain evidence="5">cv. AG2017</strain>
        <tissue evidence="3">Leaf</tissue>
    </source>
</reference>
<sequence>MANPVRAPLSESTISPPPLTPFSAMAPPLYIGWTRVHVHVSLETIYEEEEGEEAAAEGGEGEQLPAEVIGKESSSFPSSRAEPFLLAKSNCALELVKCFPSYKHHLQFG</sequence>
<dbReference type="Proteomes" id="UP000233551">
    <property type="component" value="Unassembled WGS sequence"/>
</dbReference>
<dbReference type="EMBL" id="PGOL01008313">
    <property type="protein sequence ID" value="PKI31833.1"/>
    <property type="molecule type" value="Genomic_DNA"/>
</dbReference>
<protein>
    <submittedName>
        <fullName evidence="2">Uncharacterized protein</fullName>
    </submittedName>
</protein>
<organism evidence="2 4">
    <name type="scientific">Punica granatum</name>
    <name type="common">Pomegranate</name>
    <dbReference type="NCBI Taxonomy" id="22663"/>
    <lineage>
        <taxon>Eukaryota</taxon>
        <taxon>Viridiplantae</taxon>
        <taxon>Streptophyta</taxon>
        <taxon>Embryophyta</taxon>
        <taxon>Tracheophyta</taxon>
        <taxon>Spermatophyta</taxon>
        <taxon>Magnoliopsida</taxon>
        <taxon>eudicotyledons</taxon>
        <taxon>Gunneridae</taxon>
        <taxon>Pentapetalae</taxon>
        <taxon>rosids</taxon>
        <taxon>malvids</taxon>
        <taxon>Myrtales</taxon>
        <taxon>Lythraceae</taxon>
        <taxon>Punica</taxon>
    </lineage>
</organism>
<evidence type="ECO:0000313" key="5">
    <source>
        <dbReference type="Proteomes" id="UP000233551"/>
    </source>
</evidence>
<gene>
    <name evidence="2" type="ORF">CDL15_Pgr019123</name>
    <name evidence="3" type="ORF">CRG98_047784</name>
</gene>
<reference evidence="4" key="1">
    <citation type="journal article" date="2017" name="Plant J.">
        <title>The pomegranate (Punica granatum L.) genome and the genomics of punicalagin biosynthesis.</title>
        <authorList>
            <person name="Qin G."/>
            <person name="Xu C."/>
            <person name="Ming R."/>
            <person name="Tang H."/>
            <person name="Guyot R."/>
            <person name="Kramer E.M."/>
            <person name="Hu Y."/>
            <person name="Yi X."/>
            <person name="Qi Y."/>
            <person name="Xu X."/>
            <person name="Gao Z."/>
            <person name="Pan H."/>
            <person name="Jian J."/>
            <person name="Tian Y."/>
            <person name="Yue Z."/>
            <person name="Xu Y."/>
        </authorList>
    </citation>
    <scope>NUCLEOTIDE SEQUENCE [LARGE SCALE GENOMIC DNA]</scope>
    <source>
        <strain evidence="4">cv. Dabenzi</strain>
    </source>
</reference>
<proteinExistence type="predicted"/>
<reference evidence="2" key="2">
    <citation type="submission" date="2017-06" db="EMBL/GenBank/DDBJ databases">
        <title>The pomegranate genome and the genomics of punicalagin biosynthesis.</title>
        <authorList>
            <person name="Xu C."/>
        </authorList>
    </citation>
    <scope>NUCLEOTIDE SEQUENCE [LARGE SCALE GENOMIC DNA]</scope>
    <source>
        <tissue evidence="2">Fresh leaf</tissue>
    </source>
</reference>
<evidence type="ECO:0000256" key="1">
    <source>
        <dbReference type="SAM" id="MobiDB-lite"/>
    </source>
</evidence>
<accession>A0A218XLF6</accession>
<comment type="caution">
    <text evidence="2">The sequence shown here is derived from an EMBL/GenBank/DDBJ whole genome shotgun (WGS) entry which is preliminary data.</text>
</comment>
<dbReference type="EMBL" id="MTKT01001276">
    <property type="protein sequence ID" value="OWM85499.1"/>
    <property type="molecule type" value="Genomic_DNA"/>
</dbReference>
<evidence type="ECO:0000313" key="4">
    <source>
        <dbReference type="Proteomes" id="UP000197138"/>
    </source>
</evidence>
<evidence type="ECO:0000313" key="2">
    <source>
        <dbReference type="EMBL" id="OWM85499.1"/>
    </source>
</evidence>